<dbReference type="RefSeq" id="WP_209668542.1">
    <property type="nucleotide sequence ID" value="NZ_JAGGMS010000001.1"/>
</dbReference>
<dbReference type="Proteomes" id="UP000741013">
    <property type="component" value="Unassembled WGS sequence"/>
</dbReference>
<gene>
    <name evidence="2" type="ORF">JOM49_007214</name>
</gene>
<evidence type="ECO:0000256" key="1">
    <source>
        <dbReference type="SAM" id="MobiDB-lite"/>
    </source>
</evidence>
<dbReference type="Pfam" id="PF19457">
    <property type="entry name" value="DUF5994"/>
    <property type="match status" value="1"/>
</dbReference>
<dbReference type="InterPro" id="IPR046036">
    <property type="entry name" value="DUF5994"/>
</dbReference>
<accession>A0ABS4Q1X2</accession>
<evidence type="ECO:0000313" key="3">
    <source>
        <dbReference type="Proteomes" id="UP000741013"/>
    </source>
</evidence>
<dbReference type="EMBL" id="JAGGMS010000001">
    <property type="protein sequence ID" value="MBP2185688.1"/>
    <property type="molecule type" value="Genomic_DNA"/>
</dbReference>
<sequence length="171" mass="18296">MTSGPHLTAHTATDGLHPATRLRLKPKAPATGYVDGAWWPESRDLVRELPALLTVLGVRLHGVERFTYHLETWPGTPRKVRVGDEVVRAEGFRTQPADTVTAIGSSGERVTLLVVPPDTEAEFAHDVLMTAAHRGNNDSIASLLAAPGGEPAEIDGDLPRPRPGGHTEPGN</sequence>
<reference evidence="2 3" key="1">
    <citation type="submission" date="2021-03" db="EMBL/GenBank/DDBJ databases">
        <title>Sequencing the genomes of 1000 actinobacteria strains.</title>
        <authorList>
            <person name="Klenk H.-P."/>
        </authorList>
    </citation>
    <scope>NUCLEOTIDE SEQUENCE [LARGE SCALE GENOMIC DNA]</scope>
    <source>
        <strain evidence="2 3">DSM 45510</strain>
    </source>
</reference>
<protein>
    <submittedName>
        <fullName evidence="2">Uncharacterized protein</fullName>
    </submittedName>
</protein>
<proteinExistence type="predicted"/>
<feature type="region of interest" description="Disordered" evidence="1">
    <location>
        <begin position="144"/>
        <end position="171"/>
    </location>
</feature>
<feature type="region of interest" description="Disordered" evidence="1">
    <location>
        <begin position="1"/>
        <end position="20"/>
    </location>
</feature>
<keyword evidence="3" id="KW-1185">Reference proteome</keyword>
<comment type="caution">
    <text evidence="2">The sequence shown here is derived from an EMBL/GenBank/DDBJ whole genome shotgun (WGS) entry which is preliminary data.</text>
</comment>
<name>A0ABS4Q1X2_9PSEU</name>
<organism evidence="2 3">
    <name type="scientific">Amycolatopsis magusensis</name>
    <dbReference type="NCBI Taxonomy" id="882444"/>
    <lineage>
        <taxon>Bacteria</taxon>
        <taxon>Bacillati</taxon>
        <taxon>Actinomycetota</taxon>
        <taxon>Actinomycetes</taxon>
        <taxon>Pseudonocardiales</taxon>
        <taxon>Pseudonocardiaceae</taxon>
        <taxon>Amycolatopsis</taxon>
    </lineage>
</organism>
<evidence type="ECO:0000313" key="2">
    <source>
        <dbReference type="EMBL" id="MBP2185688.1"/>
    </source>
</evidence>